<dbReference type="Proteomes" id="UP000594454">
    <property type="component" value="Chromosome 1"/>
</dbReference>
<evidence type="ECO:0000259" key="2">
    <source>
        <dbReference type="Pfam" id="PF16012"/>
    </source>
</evidence>
<dbReference type="EMBL" id="LR899009">
    <property type="protein sequence ID" value="CAD7077008.1"/>
    <property type="molecule type" value="Genomic_DNA"/>
</dbReference>
<dbReference type="OrthoDB" id="8045787at2759"/>
<gene>
    <name evidence="3" type="ORF">HERILL_LOCUS387</name>
</gene>
<evidence type="ECO:0000256" key="1">
    <source>
        <dbReference type="SAM" id="MobiDB-lite"/>
    </source>
</evidence>
<feature type="region of interest" description="Disordered" evidence="1">
    <location>
        <begin position="1"/>
        <end position="71"/>
    </location>
</feature>
<proteinExistence type="predicted"/>
<feature type="domain" description="DUF4780" evidence="2">
    <location>
        <begin position="79"/>
        <end position="247"/>
    </location>
</feature>
<keyword evidence="4" id="KW-1185">Reference proteome</keyword>
<evidence type="ECO:0000313" key="4">
    <source>
        <dbReference type="Proteomes" id="UP000594454"/>
    </source>
</evidence>
<sequence>MYLRYLKEGLKPEEALKKAQDKPKPSPPEPRKRGAAEISPHEGNAPKKPRPEPTGGENPGRSGVKAGPRKPGISYASAVKGIRLAILPKRFPEQIITREEQEIIEELVVKQMIKSWTSKLVFTGIRFRPGLILVDCATEGTAEWVRTIIPRLPGWEGVELSTCAGDDIPGAHMVTVFLPKAAAIVTEDLMRLLIAQNEDLHTRLWRVFRSKVEGKGKLVTVGVDDQSLEAMKRRSCHINYRFGNILVHLHKEKPRKETSEEASGGKLTEVPEEVAEAIEAERTGSTREIDLLPSEEQKLDDLDLGLLGLRVDSDAQESNMSEEEGDTPTVEKSSKQ</sequence>
<evidence type="ECO:0000313" key="3">
    <source>
        <dbReference type="EMBL" id="CAD7077008.1"/>
    </source>
</evidence>
<feature type="compositionally biased region" description="Basic and acidic residues" evidence="1">
    <location>
        <begin position="1"/>
        <end position="35"/>
    </location>
</feature>
<name>A0A7R8YLC8_HERIL</name>
<feature type="region of interest" description="Disordered" evidence="1">
    <location>
        <begin position="253"/>
        <end position="273"/>
    </location>
</feature>
<protein>
    <recommendedName>
        <fullName evidence="2">DUF4780 domain-containing protein</fullName>
    </recommendedName>
</protein>
<dbReference type="AlphaFoldDB" id="A0A7R8YLC8"/>
<dbReference type="InParanoid" id="A0A7R8YLC8"/>
<dbReference type="Pfam" id="PF16012">
    <property type="entry name" value="DUF4780"/>
    <property type="match status" value="1"/>
</dbReference>
<dbReference type="InterPro" id="IPR031961">
    <property type="entry name" value="DUF4780"/>
</dbReference>
<reference evidence="3 4" key="1">
    <citation type="submission" date="2020-11" db="EMBL/GenBank/DDBJ databases">
        <authorList>
            <person name="Wallbank WR R."/>
            <person name="Pardo Diaz C."/>
            <person name="Kozak K."/>
            <person name="Martin S."/>
            <person name="Jiggins C."/>
            <person name="Moest M."/>
            <person name="Warren A I."/>
            <person name="Generalovic N T."/>
            <person name="Byers J.R.P. K."/>
            <person name="Montejo-Kovacevich G."/>
            <person name="Yen C E."/>
        </authorList>
    </citation>
    <scope>NUCLEOTIDE SEQUENCE [LARGE SCALE GENOMIC DNA]</scope>
</reference>
<feature type="region of interest" description="Disordered" evidence="1">
    <location>
        <begin position="310"/>
        <end position="336"/>
    </location>
</feature>
<organism evidence="3 4">
    <name type="scientific">Hermetia illucens</name>
    <name type="common">Black soldier fly</name>
    <dbReference type="NCBI Taxonomy" id="343691"/>
    <lineage>
        <taxon>Eukaryota</taxon>
        <taxon>Metazoa</taxon>
        <taxon>Ecdysozoa</taxon>
        <taxon>Arthropoda</taxon>
        <taxon>Hexapoda</taxon>
        <taxon>Insecta</taxon>
        <taxon>Pterygota</taxon>
        <taxon>Neoptera</taxon>
        <taxon>Endopterygota</taxon>
        <taxon>Diptera</taxon>
        <taxon>Brachycera</taxon>
        <taxon>Stratiomyomorpha</taxon>
        <taxon>Stratiomyidae</taxon>
        <taxon>Hermetiinae</taxon>
        <taxon>Hermetia</taxon>
    </lineage>
</organism>
<accession>A0A7R8YLC8</accession>